<gene>
    <name evidence="2" type="ORF">SAMN04488514_105266</name>
</gene>
<protein>
    <submittedName>
        <fullName evidence="2">CarboxypepD_reg-like domain-containing protein</fullName>
    </submittedName>
</protein>
<dbReference type="OrthoDB" id="1433475at2"/>
<evidence type="ECO:0000256" key="1">
    <source>
        <dbReference type="SAM" id="SignalP"/>
    </source>
</evidence>
<dbReference type="InterPro" id="IPR008969">
    <property type="entry name" value="CarboxyPept-like_regulatory"/>
</dbReference>
<dbReference type="RefSeq" id="WP_089889672.1">
    <property type="nucleotide sequence ID" value="NZ_FNGV01000005.1"/>
</dbReference>
<feature type="signal peptide" evidence="1">
    <location>
        <begin position="1"/>
        <end position="22"/>
    </location>
</feature>
<evidence type="ECO:0000313" key="2">
    <source>
        <dbReference type="EMBL" id="SDM15953.1"/>
    </source>
</evidence>
<dbReference type="Proteomes" id="UP000199440">
    <property type="component" value="Unassembled WGS sequence"/>
</dbReference>
<dbReference type="Pfam" id="PF13715">
    <property type="entry name" value="CarbopepD_reg_2"/>
    <property type="match status" value="1"/>
</dbReference>
<organism evidence="2 3">
    <name type="scientific">Kriegella aquimaris</name>
    <dbReference type="NCBI Taxonomy" id="192904"/>
    <lineage>
        <taxon>Bacteria</taxon>
        <taxon>Pseudomonadati</taxon>
        <taxon>Bacteroidota</taxon>
        <taxon>Flavobacteriia</taxon>
        <taxon>Flavobacteriales</taxon>
        <taxon>Flavobacteriaceae</taxon>
        <taxon>Kriegella</taxon>
    </lineage>
</organism>
<keyword evidence="3" id="KW-1185">Reference proteome</keyword>
<dbReference type="SUPFAM" id="SSF49464">
    <property type="entry name" value="Carboxypeptidase regulatory domain-like"/>
    <property type="match status" value="1"/>
</dbReference>
<dbReference type="STRING" id="192904.SAMN04488514_105266"/>
<proteinExistence type="predicted"/>
<dbReference type="EMBL" id="FNGV01000005">
    <property type="protein sequence ID" value="SDM15953.1"/>
    <property type="molecule type" value="Genomic_DNA"/>
</dbReference>
<evidence type="ECO:0000313" key="3">
    <source>
        <dbReference type="Proteomes" id="UP000199440"/>
    </source>
</evidence>
<name>A0A1G9QYB8_9FLAO</name>
<keyword evidence="1" id="KW-0732">Signal</keyword>
<dbReference type="AlphaFoldDB" id="A0A1G9QYB8"/>
<feature type="chain" id="PRO_5011575127" evidence="1">
    <location>
        <begin position="23"/>
        <end position="511"/>
    </location>
</feature>
<sequence length="511" mass="58936">MIRKASILFLFFCLFTRNAAHSQSVSSIIIDSVSQNPVPYATVQWATKKGAITNEEGRFNLLLPEGIQKSDSLFISCLGYESIAKPLEAFDEAIIYLVPMAIELKEVIVSNKQYTAKEILEKMKEGIVANYNLTLTKKRLFFRKSSFQQMHKSDYTLKKSTIKAFNKKFLDSVISTIPKNNSYYTEVLGDLYGNYEDEEQKLNLIKASELYDKNMELDFNKLEEKFNSIIKENVKTDSYFKIKSGFFGTKVEVDEILGEEIDSTDVAALNKELEKTRREEEERKKNFAISRRNALGQMFNNLPILEDSDLNFIWKSRKYDFTLEDFTYLGADAVYVIDFKPKRSADFKGKLYINSDDFALIRADFENVKSLKTFNLLGVSLNNYLHKGKVIFSKDTSEKYSLSYYESEQGNRMGVKRPLKIIEKNKRVKGRNKQNELSAKVDIAFANIDKNEVVIFDSENISKADFDAFKENNKVLPTYMPTYNPEFWQGYTIIEPNKAIEEFTATEAPLE</sequence>
<reference evidence="2 3" key="1">
    <citation type="submission" date="2016-10" db="EMBL/GenBank/DDBJ databases">
        <authorList>
            <person name="de Groot N.N."/>
        </authorList>
    </citation>
    <scope>NUCLEOTIDE SEQUENCE [LARGE SCALE GENOMIC DNA]</scope>
    <source>
        <strain evidence="2 3">DSM 19886</strain>
    </source>
</reference>
<accession>A0A1G9QYB8</accession>